<keyword evidence="2" id="KW-0805">Transcription regulation</keyword>
<comment type="subcellular location">
    <subcellularLocation>
        <location evidence="1">Nucleus</location>
    </subcellularLocation>
</comment>
<reference evidence="8 9" key="1">
    <citation type="submission" date="2019-01" db="EMBL/GenBank/DDBJ databases">
        <title>Genomes sequencing and comparative genomics of infectious freshwater microsporidia, Cucumispora dikerogammari and Thelohania contejeani.</title>
        <authorList>
            <person name="Cormier A."/>
            <person name="Giraud I."/>
            <person name="Wattier R."/>
            <person name="Teixeira M."/>
            <person name="Grandjean F."/>
            <person name="Rigaud T."/>
            <person name="Cordaux R."/>
        </authorList>
    </citation>
    <scope>NUCLEOTIDE SEQUENCE [LARGE SCALE GENOMIC DNA]</scope>
    <source>
        <strain evidence="8">T1</strain>
        <tissue evidence="8">Spores</tissue>
    </source>
</reference>
<keyword evidence="4" id="KW-0804">Transcription</keyword>
<dbReference type="Pfam" id="PF18121">
    <property type="entry name" value="TFA2_Winged_2"/>
    <property type="match status" value="1"/>
</dbReference>
<evidence type="ECO:0000313" key="8">
    <source>
        <dbReference type="EMBL" id="KAF7684213.1"/>
    </source>
</evidence>
<keyword evidence="9" id="KW-1185">Reference proteome</keyword>
<dbReference type="InterPro" id="IPR040501">
    <property type="entry name" value="TFA2_Winged_2"/>
</dbReference>
<accession>A0ABQ7I1C0</accession>
<keyword evidence="5" id="KW-0539">Nucleus</keyword>
<evidence type="ECO:0000256" key="6">
    <source>
        <dbReference type="ARBA" id="ARBA00025581"/>
    </source>
</evidence>
<dbReference type="PANTHER" id="PTHR12716:SF8">
    <property type="entry name" value="TRANSCRIPTION INITIATION FACTOR IIE SUBUNIT BETA"/>
    <property type="match status" value="1"/>
</dbReference>
<evidence type="ECO:0000313" key="9">
    <source>
        <dbReference type="Proteomes" id="UP001516464"/>
    </source>
</evidence>
<sequence length="208" mass="24344">MSIYTNVNDSQKRHINSYIHSILEILKSTDRYYSFEEINHIMKIDLHDNRQLLAALRKNPKIEITTNSMRFKPAYDIETEDDILKYLDGIVGLELNKLKDCRVDITPLIESLKQKKKIFIIKDMDNSEIIFKNDTIVDDIDPVLKTLWKQVKVPIYQDLVEELNNAGLKLAPKNESKPKGIIITKTKTKKNRRKIKLTNTHIKELNIQ</sequence>
<feature type="domain" description="TFIIE beta" evidence="7">
    <location>
        <begin position="3"/>
        <end position="78"/>
    </location>
</feature>
<organism evidence="8 9">
    <name type="scientific">Astathelohania contejeani</name>
    <dbReference type="NCBI Taxonomy" id="164912"/>
    <lineage>
        <taxon>Eukaryota</taxon>
        <taxon>Fungi</taxon>
        <taxon>Fungi incertae sedis</taxon>
        <taxon>Microsporidia</taxon>
        <taxon>Astathelohaniidae</taxon>
        <taxon>Astathelohania</taxon>
    </lineage>
</organism>
<dbReference type="Proteomes" id="UP001516464">
    <property type="component" value="Unassembled WGS sequence"/>
</dbReference>
<dbReference type="EMBL" id="SBIQ01000023">
    <property type="protein sequence ID" value="KAF7684213.1"/>
    <property type="molecule type" value="Genomic_DNA"/>
</dbReference>
<evidence type="ECO:0000259" key="7">
    <source>
        <dbReference type="PROSITE" id="PS51351"/>
    </source>
</evidence>
<name>A0ABQ7I1C0_9MICR</name>
<dbReference type="PANTHER" id="PTHR12716">
    <property type="entry name" value="TRANSCRIPTION INITIATION FACTOR IIE, BETA SUBUNIT"/>
    <property type="match status" value="1"/>
</dbReference>
<comment type="function">
    <text evidence="6">Recruits TFIIH to the initiation complex and stimulates the RNA polymerase II C-terminal domain kinase and DNA-dependent ATPase activities of TFIIH. Both TFIIH and TFIIE are required for promoter clearance by RNA polymerase.</text>
</comment>
<evidence type="ECO:0000256" key="2">
    <source>
        <dbReference type="ARBA" id="ARBA00023015"/>
    </source>
</evidence>
<dbReference type="Pfam" id="PF02186">
    <property type="entry name" value="TFIIE_beta"/>
    <property type="match status" value="1"/>
</dbReference>
<evidence type="ECO:0000256" key="5">
    <source>
        <dbReference type="ARBA" id="ARBA00023242"/>
    </source>
</evidence>
<evidence type="ECO:0000256" key="3">
    <source>
        <dbReference type="ARBA" id="ARBA00023125"/>
    </source>
</evidence>
<dbReference type="InterPro" id="IPR003166">
    <property type="entry name" value="TFIIE_bsu_DNA-bd"/>
</dbReference>
<gene>
    <name evidence="8" type="primary">tfa2</name>
    <name evidence="8" type="ORF">TCON_0586</name>
</gene>
<protein>
    <submittedName>
        <fullName evidence="8">Transcription initiation factor IIE subunit beta</fullName>
    </submittedName>
</protein>
<comment type="caution">
    <text evidence="8">The sequence shown here is derived from an EMBL/GenBank/DDBJ whole genome shotgun (WGS) entry which is preliminary data.</text>
</comment>
<evidence type="ECO:0000256" key="1">
    <source>
        <dbReference type="ARBA" id="ARBA00004123"/>
    </source>
</evidence>
<dbReference type="InterPro" id="IPR016656">
    <property type="entry name" value="TFIIE-bsu"/>
</dbReference>
<evidence type="ECO:0000256" key="4">
    <source>
        <dbReference type="ARBA" id="ARBA00023163"/>
    </source>
</evidence>
<proteinExistence type="predicted"/>
<keyword evidence="3" id="KW-0238">DNA-binding</keyword>
<dbReference type="PROSITE" id="PS51351">
    <property type="entry name" value="TFIIE_BETA_C"/>
    <property type="match status" value="1"/>
</dbReference>